<evidence type="ECO:0000256" key="1">
    <source>
        <dbReference type="SAM" id="MobiDB-lite"/>
    </source>
</evidence>
<name>A0A834N6M6_VESGE</name>
<dbReference type="Proteomes" id="UP000617340">
    <property type="component" value="Unassembled WGS sequence"/>
</dbReference>
<evidence type="ECO:0000313" key="3">
    <source>
        <dbReference type="Proteomes" id="UP000617340"/>
    </source>
</evidence>
<comment type="caution">
    <text evidence="2">The sequence shown here is derived from an EMBL/GenBank/DDBJ whole genome shotgun (WGS) entry which is preliminary data.</text>
</comment>
<feature type="compositionally biased region" description="Polar residues" evidence="1">
    <location>
        <begin position="58"/>
        <end position="93"/>
    </location>
</feature>
<proteinExistence type="predicted"/>
<keyword evidence="3" id="KW-1185">Reference proteome</keyword>
<feature type="compositionally biased region" description="Basic and acidic residues" evidence="1">
    <location>
        <begin position="34"/>
        <end position="49"/>
    </location>
</feature>
<accession>A0A834N6M6</accession>
<sequence>MSVARIESKGYFGLSYNDVLTKEQSSKKGRGRRQNIEKKKDGKGIGGERNHRRLVCQPQPTTEIRNHNNVTSFPPSFQSPSDEASSSFCERLR</sequence>
<feature type="region of interest" description="Disordered" evidence="1">
    <location>
        <begin position="17"/>
        <end position="93"/>
    </location>
</feature>
<organism evidence="2 3">
    <name type="scientific">Vespula germanica</name>
    <name type="common">German yellow jacket</name>
    <name type="synonym">Paravespula germanica</name>
    <dbReference type="NCBI Taxonomy" id="30212"/>
    <lineage>
        <taxon>Eukaryota</taxon>
        <taxon>Metazoa</taxon>
        <taxon>Ecdysozoa</taxon>
        <taxon>Arthropoda</taxon>
        <taxon>Hexapoda</taxon>
        <taxon>Insecta</taxon>
        <taxon>Pterygota</taxon>
        <taxon>Neoptera</taxon>
        <taxon>Endopterygota</taxon>
        <taxon>Hymenoptera</taxon>
        <taxon>Apocrita</taxon>
        <taxon>Aculeata</taxon>
        <taxon>Vespoidea</taxon>
        <taxon>Vespidae</taxon>
        <taxon>Vespinae</taxon>
        <taxon>Vespula</taxon>
    </lineage>
</organism>
<gene>
    <name evidence="2" type="ORF">HZH68_008907</name>
</gene>
<reference evidence="2" key="1">
    <citation type="journal article" date="2020" name="G3 (Bethesda)">
        <title>High-Quality Assemblies for Three Invasive Social Wasps from the &lt;i&gt;Vespula&lt;/i&gt; Genus.</title>
        <authorList>
            <person name="Harrop T.W.R."/>
            <person name="Guhlin J."/>
            <person name="McLaughlin G.M."/>
            <person name="Permina E."/>
            <person name="Stockwell P."/>
            <person name="Gilligan J."/>
            <person name="Le Lec M.F."/>
            <person name="Gruber M.A.M."/>
            <person name="Quinn O."/>
            <person name="Lovegrove M."/>
            <person name="Duncan E.J."/>
            <person name="Remnant E.J."/>
            <person name="Van Eeckhoven J."/>
            <person name="Graham B."/>
            <person name="Knapp R.A."/>
            <person name="Langford K.W."/>
            <person name="Kronenberg Z."/>
            <person name="Press M.O."/>
            <person name="Eacker S.M."/>
            <person name="Wilson-Rankin E.E."/>
            <person name="Purcell J."/>
            <person name="Lester P.J."/>
            <person name="Dearden P.K."/>
        </authorList>
    </citation>
    <scope>NUCLEOTIDE SEQUENCE</scope>
    <source>
        <strain evidence="2">Linc-1</strain>
    </source>
</reference>
<evidence type="ECO:0000313" key="2">
    <source>
        <dbReference type="EMBL" id="KAF7397685.1"/>
    </source>
</evidence>
<protein>
    <submittedName>
        <fullName evidence="2">Uncharacterized protein</fullName>
    </submittedName>
</protein>
<dbReference type="AlphaFoldDB" id="A0A834N6M6"/>
<dbReference type="EMBL" id="JACSDZ010000008">
    <property type="protein sequence ID" value="KAF7397685.1"/>
    <property type="molecule type" value="Genomic_DNA"/>
</dbReference>